<organism evidence="6 7">
    <name type="scientific">Candidatus Chisholmbacteria bacterium RIFCSPHIGHO2_01_FULL_52_32</name>
    <dbReference type="NCBI Taxonomy" id="1797591"/>
    <lineage>
        <taxon>Bacteria</taxon>
        <taxon>Candidatus Chisholmiibacteriota</taxon>
    </lineage>
</organism>
<dbReference type="PANTHER" id="PTHR43024">
    <property type="entry name" value="UDP-N-ACETYLMURAMOYL-TRIPEPTIDE--D-ALANYL-D-ALANINE LIGASE"/>
    <property type="match status" value="1"/>
</dbReference>
<dbReference type="InterPro" id="IPR036565">
    <property type="entry name" value="Mur-like_cat_sf"/>
</dbReference>
<evidence type="ECO:0000256" key="3">
    <source>
        <dbReference type="ARBA" id="ARBA00022840"/>
    </source>
</evidence>
<dbReference type="InterPro" id="IPR036615">
    <property type="entry name" value="Mur_ligase_C_dom_sf"/>
</dbReference>
<evidence type="ECO:0000259" key="4">
    <source>
        <dbReference type="Pfam" id="PF02875"/>
    </source>
</evidence>
<evidence type="ECO:0008006" key="8">
    <source>
        <dbReference type="Google" id="ProtNLM"/>
    </source>
</evidence>
<keyword evidence="1" id="KW-0436">Ligase</keyword>
<accession>A0A1G1VTK8</accession>
<dbReference type="SUPFAM" id="SSF53244">
    <property type="entry name" value="MurD-like peptide ligases, peptide-binding domain"/>
    <property type="match status" value="1"/>
</dbReference>
<name>A0A1G1VTK8_9BACT</name>
<dbReference type="SUPFAM" id="SSF53623">
    <property type="entry name" value="MurD-like peptide ligases, catalytic domain"/>
    <property type="match status" value="1"/>
</dbReference>
<sequence length="453" mass="50355">MLKRTIAFLLLIYFRELAKLQLRKASPTIIGITGSAGKTSLRNAIAAVLKDHRKIKVSLKANSESGIPLNILGLSPKDYSFFDWARLSLLAPITLLTNWEPYDVYIAELGIDSPLPPKNMEYLLTIVRPAIGVFLNVLPVHGQFFDGLVPQTIKDPKERRARVSDAIAEEKGKLITSLPKTGVAILNADDPKVIAFFGKTKARVVTFGVRHKADLMAKDIGISLGGFSMVCKEDAKEEVKLKLGQLFPKHYAQTFLAAIAVGRYLGLSLAQCVRGLQTHFQLPKGRMSIIPGIRGTVILDSSYNASRKTMEDALQTLREVAPQRKIAILGDMRELGSVAKLEHEEVAKIAARTTDMVVTVGPQMKQWFTPELIKLGFPRKNLWSATGPYEALDIAKKLMKDKDTVLIKGSQNALFLEIVTQGLMQNPKDANKLLCRRGRFWDGKREQLKQSER</sequence>
<dbReference type="Gene3D" id="3.90.190.20">
    <property type="entry name" value="Mur ligase, C-terminal domain"/>
    <property type="match status" value="1"/>
</dbReference>
<evidence type="ECO:0000259" key="5">
    <source>
        <dbReference type="Pfam" id="PF08245"/>
    </source>
</evidence>
<comment type="caution">
    <text evidence="6">The sequence shown here is derived from an EMBL/GenBank/DDBJ whole genome shotgun (WGS) entry which is preliminary data.</text>
</comment>
<gene>
    <name evidence="6" type="ORF">A2786_04105</name>
</gene>
<proteinExistence type="predicted"/>
<keyword evidence="2" id="KW-0547">Nucleotide-binding</keyword>
<reference evidence="6 7" key="1">
    <citation type="journal article" date="2016" name="Nat. Commun.">
        <title>Thousands of microbial genomes shed light on interconnected biogeochemical processes in an aquifer system.</title>
        <authorList>
            <person name="Anantharaman K."/>
            <person name="Brown C.T."/>
            <person name="Hug L.A."/>
            <person name="Sharon I."/>
            <person name="Castelle C.J."/>
            <person name="Probst A.J."/>
            <person name="Thomas B.C."/>
            <person name="Singh A."/>
            <person name="Wilkins M.J."/>
            <person name="Karaoz U."/>
            <person name="Brodie E.L."/>
            <person name="Williams K.H."/>
            <person name="Hubbard S.S."/>
            <person name="Banfield J.F."/>
        </authorList>
    </citation>
    <scope>NUCLEOTIDE SEQUENCE [LARGE SCALE GENOMIC DNA]</scope>
</reference>
<dbReference type="Pfam" id="PF02875">
    <property type="entry name" value="Mur_ligase_C"/>
    <property type="match status" value="1"/>
</dbReference>
<dbReference type="PANTHER" id="PTHR43024:SF1">
    <property type="entry name" value="UDP-N-ACETYLMURAMOYL-TRIPEPTIDE--D-ALANYL-D-ALANINE LIGASE"/>
    <property type="match status" value="1"/>
</dbReference>
<dbReference type="GO" id="GO:0016881">
    <property type="term" value="F:acid-amino acid ligase activity"/>
    <property type="evidence" value="ECO:0007669"/>
    <property type="project" value="InterPro"/>
</dbReference>
<dbReference type="Proteomes" id="UP000179233">
    <property type="component" value="Unassembled WGS sequence"/>
</dbReference>
<dbReference type="InterPro" id="IPR013221">
    <property type="entry name" value="Mur_ligase_cen"/>
</dbReference>
<dbReference type="Pfam" id="PF08245">
    <property type="entry name" value="Mur_ligase_M"/>
    <property type="match status" value="1"/>
</dbReference>
<evidence type="ECO:0000313" key="6">
    <source>
        <dbReference type="EMBL" id="OGY18654.1"/>
    </source>
</evidence>
<evidence type="ECO:0000256" key="1">
    <source>
        <dbReference type="ARBA" id="ARBA00022598"/>
    </source>
</evidence>
<dbReference type="InterPro" id="IPR051046">
    <property type="entry name" value="MurCDEF_CellWall_CoF430Synth"/>
</dbReference>
<feature type="domain" description="Mur ligase central" evidence="5">
    <location>
        <begin position="165"/>
        <end position="261"/>
    </location>
</feature>
<dbReference type="AlphaFoldDB" id="A0A1G1VTK8"/>
<dbReference type="InterPro" id="IPR004101">
    <property type="entry name" value="Mur_ligase_C"/>
</dbReference>
<dbReference type="GO" id="GO:0005524">
    <property type="term" value="F:ATP binding"/>
    <property type="evidence" value="ECO:0007669"/>
    <property type="project" value="UniProtKB-KW"/>
</dbReference>
<protein>
    <recommendedName>
        <fullName evidence="8">Mur ligase central domain-containing protein</fullName>
    </recommendedName>
</protein>
<keyword evidence="3" id="KW-0067">ATP-binding</keyword>
<dbReference type="Gene3D" id="3.40.1190.10">
    <property type="entry name" value="Mur-like, catalytic domain"/>
    <property type="match status" value="1"/>
</dbReference>
<feature type="domain" description="Mur ligase C-terminal" evidence="4">
    <location>
        <begin position="285"/>
        <end position="410"/>
    </location>
</feature>
<dbReference type="EMBL" id="MHCJ01000003">
    <property type="protein sequence ID" value="OGY18654.1"/>
    <property type="molecule type" value="Genomic_DNA"/>
</dbReference>
<evidence type="ECO:0000256" key="2">
    <source>
        <dbReference type="ARBA" id="ARBA00022741"/>
    </source>
</evidence>
<evidence type="ECO:0000313" key="7">
    <source>
        <dbReference type="Proteomes" id="UP000179233"/>
    </source>
</evidence>